<feature type="chain" id="PRO_5006912981" description="Secreted protein" evidence="1">
    <location>
        <begin position="20"/>
        <end position="128"/>
    </location>
</feature>
<gene>
    <name evidence="2" type="ORF">Lery_2541</name>
</gene>
<keyword evidence="3" id="KW-1185">Reference proteome</keyword>
<dbReference type="AlphaFoldDB" id="A0A0W0TFP6"/>
<evidence type="ECO:0000313" key="2">
    <source>
        <dbReference type="EMBL" id="KTC94374.1"/>
    </source>
</evidence>
<evidence type="ECO:0000313" key="3">
    <source>
        <dbReference type="Proteomes" id="UP000054773"/>
    </source>
</evidence>
<dbReference type="PATRIC" id="fig|448.7.peg.2667"/>
<dbReference type="RefSeq" id="WP_058527629.1">
    <property type="nucleotide sequence ID" value="NZ_CAAAHY010000003.1"/>
</dbReference>
<organism evidence="2 3">
    <name type="scientific">Legionella erythra</name>
    <dbReference type="NCBI Taxonomy" id="448"/>
    <lineage>
        <taxon>Bacteria</taxon>
        <taxon>Pseudomonadati</taxon>
        <taxon>Pseudomonadota</taxon>
        <taxon>Gammaproteobacteria</taxon>
        <taxon>Legionellales</taxon>
        <taxon>Legionellaceae</taxon>
        <taxon>Legionella</taxon>
    </lineage>
</organism>
<name>A0A0W0TFP6_LEGER</name>
<proteinExistence type="predicted"/>
<comment type="caution">
    <text evidence="2">The sequence shown here is derived from an EMBL/GenBank/DDBJ whole genome shotgun (WGS) entry which is preliminary data.</text>
</comment>
<sequence length="128" mass="14235">MKKWMLLAAGSVFMLSAQANEGLCGYKDYFHLTNKAHPAIYIVSGYSDQDLNLQLVGPRSFVIRDTPQCRSGYAHVTVAYDAANWCVLDIKDGPYMQHPSISASCHGIRYLGLDYDGIGSYSYTIKLD</sequence>
<keyword evidence="1" id="KW-0732">Signal</keyword>
<reference evidence="2 3" key="1">
    <citation type="submission" date="2015-11" db="EMBL/GenBank/DDBJ databases">
        <title>Genomic analysis of 38 Legionella species identifies large and diverse effector repertoires.</title>
        <authorList>
            <person name="Burstein D."/>
            <person name="Amaro F."/>
            <person name="Zusman T."/>
            <person name="Lifshitz Z."/>
            <person name="Cohen O."/>
            <person name="Gilbert J.A."/>
            <person name="Pupko T."/>
            <person name="Shuman H.A."/>
            <person name="Segal G."/>
        </authorList>
    </citation>
    <scope>NUCLEOTIDE SEQUENCE [LARGE SCALE GENOMIC DNA]</scope>
    <source>
        <strain evidence="2 3">SE-32A-C8</strain>
    </source>
</reference>
<evidence type="ECO:0008006" key="4">
    <source>
        <dbReference type="Google" id="ProtNLM"/>
    </source>
</evidence>
<dbReference type="EMBL" id="LNYA01000034">
    <property type="protein sequence ID" value="KTC94374.1"/>
    <property type="molecule type" value="Genomic_DNA"/>
</dbReference>
<evidence type="ECO:0000256" key="1">
    <source>
        <dbReference type="SAM" id="SignalP"/>
    </source>
</evidence>
<dbReference type="Proteomes" id="UP000054773">
    <property type="component" value="Unassembled WGS sequence"/>
</dbReference>
<protein>
    <recommendedName>
        <fullName evidence="4">Secreted protein</fullName>
    </recommendedName>
</protein>
<dbReference type="OrthoDB" id="5639313at2"/>
<accession>A0A0W0TFP6</accession>
<feature type="signal peptide" evidence="1">
    <location>
        <begin position="1"/>
        <end position="19"/>
    </location>
</feature>